<organism evidence="1 2">
    <name type="scientific">Sinomonas cyclohexanicum</name>
    <name type="common">Corynebacterium cyclohexanicum</name>
    <dbReference type="NCBI Taxonomy" id="322009"/>
    <lineage>
        <taxon>Bacteria</taxon>
        <taxon>Bacillati</taxon>
        <taxon>Actinomycetota</taxon>
        <taxon>Actinomycetes</taxon>
        <taxon>Micrococcales</taxon>
        <taxon>Micrococcaceae</taxon>
        <taxon>Sinomonas</taxon>
    </lineage>
</organism>
<proteinExistence type="predicted"/>
<accession>A0ABM7PTQ7</accession>
<dbReference type="EMBL" id="AP024525">
    <property type="protein sequence ID" value="BCT75546.1"/>
    <property type="molecule type" value="Genomic_DNA"/>
</dbReference>
<gene>
    <name evidence="1" type="ORF">SCMU_13880</name>
</gene>
<reference evidence="1 2" key="1">
    <citation type="journal article" date="2021" name="J. Biosci. Bioeng.">
        <title>Identification and characterization of a chc gene cluster responsible for the aromatization pathway of cyclohexanecarboxylate degradation in Sinomonas cyclohexanicum ATCC 51369.</title>
        <authorList>
            <person name="Yamamoto T."/>
            <person name="Hasegawa Y."/>
            <person name="Lau P.C.K."/>
            <person name="Iwaki H."/>
        </authorList>
    </citation>
    <scope>NUCLEOTIDE SEQUENCE [LARGE SCALE GENOMIC DNA]</scope>
    <source>
        <strain evidence="1 2">ATCC 51369</strain>
    </source>
</reference>
<dbReference type="Proteomes" id="UP001319861">
    <property type="component" value="Chromosome"/>
</dbReference>
<evidence type="ECO:0000313" key="2">
    <source>
        <dbReference type="Proteomes" id="UP001319861"/>
    </source>
</evidence>
<protein>
    <submittedName>
        <fullName evidence="1">Uncharacterized protein</fullName>
    </submittedName>
</protein>
<dbReference type="RefSeq" id="WP_229232277.1">
    <property type="nucleotide sequence ID" value="NZ_AP024525.1"/>
</dbReference>
<name>A0ABM7PTQ7_SINCY</name>
<sequence>MTGMAVNPTAPTYPTRSPYVSTWEFQNAPTGVDASQLVPSGSPQQQAAALVLQLARASAVADNLCQKVLAATLDTQHGRYRIIPDGWLGPTVRVPLDYTPIVGVTAVSWGWVPGSLTAVADLSTVDIGKKSVTVPFQPPNTTTTWAPSAVWRSGHAYVSVQYVNGWANTALTGAPTGANLPVQNPLGIVPGQQLVLADKTQSEYVTVADTWVATGSTAPATVPLTAAPAGTYTVGDTCTALPQDIKQAVILIAKAMIKTQASQSYTIPVLGGEPAHPAGLLGPGVSSDYDAAMELLAPYRRTN</sequence>
<keyword evidence="2" id="KW-1185">Reference proteome</keyword>
<evidence type="ECO:0000313" key="1">
    <source>
        <dbReference type="EMBL" id="BCT75546.1"/>
    </source>
</evidence>